<dbReference type="InterPro" id="IPR032675">
    <property type="entry name" value="LRR_dom_sf"/>
</dbReference>
<dbReference type="PANTHER" id="PTHR24113:SF12">
    <property type="entry name" value="RAN GTPASE-ACTIVATING PROTEIN 1"/>
    <property type="match status" value="1"/>
</dbReference>
<dbReference type="GO" id="GO:0031267">
    <property type="term" value="F:small GTPase binding"/>
    <property type="evidence" value="ECO:0007669"/>
    <property type="project" value="TreeGrafter"/>
</dbReference>
<feature type="region of interest" description="Disordered" evidence="4">
    <location>
        <begin position="575"/>
        <end position="597"/>
    </location>
</feature>
<feature type="region of interest" description="Disordered" evidence="4">
    <location>
        <begin position="158"/>
        <end position="223"/>
    </location>
</feature>
<dbReference type="GO" id="GO:0005096">
    <property type="term" value="F:GTPase activator activity"/>
    <property type="evidence" value="ECO:0007669"/>
    <property type="project" value="UniProtKB-KW"/>
</dbReference>
<dbReference type="Proteomes" id="UP000274822">
    <property type="component" value="Unassembled WGS sequence"/>
</dbReference>
<name>A0A433QQR7_9FUNG</name>
<feature type="compositionally biased region" description="Low complexity" evidence="4">
    <location>
        <begin position="1059"/>
        <end position="1077"/>
    </location>
</feature>
<feature type="compositionally biased region" description="Basic and acidic residues" evidence="4">
    <location>
        <begin position="19"/>
        <end position="45"/>
    </location>
</feature>
<dbReference type="CDD" id="cd21383">
    <property type="entry name" value="GAT_GGA_Tom1-like"/>
    <property type="match status" value="1"/>
</dbReference>
<feature type="compositionally biased region" description="Low complexity" evidence="4">
    <location>
        <begin position="907"/>
        <end position="920"/>
    </location>
</feature>
<dbReference type="InterPro" id="IPR004152">
    <property type="entry name" value="GAT_dom"/>
</dbReference>
<dbReference type="Pfam" id="PF03127">
    <property type="entry name" value="GAT"/>
    <property type="match status" value="1"/>
</dbReference>
<dbReference type="InterPro" id="IPR038425">
    <property type="entry name" value="GAT_sf"/>
</dbReference>
<feature type="region of interest" description="Disordered" evidence="4">
    <location>
        <begin position="1"/>
        <end position="76"/>
    </location>
</feature>
<feature type="compositionally biased region" description="Polar residues" evidence="4">
    <location>
        <begin position="870"/>
        <end position="882"/>
    </location>
</feature>
<reference evidence="6 7" key="1">
    <citation type="journal article" date="2018" name="New Phytol.">
        <title>Phylogenomics of Endogonaceae and evolution of mycorrhizas within Mucoromycota.</title>
        <authorList>
            <person name="Chang Y."/>
            <person name="Desiro A."/>
            <person name="Na H."/>
            <person name="Sandor L."/>
            <person name="Lipzen A."/>
            <person name="Clum A."/>
            <person name="Barry K."/>
            <person name="Grigoriev I.V."/>
            <person name="Martin F.M."/>
            <person name="Stajich J.E."/>
            <person name="Smith M.E."/>
            <person name="Bonito G."/>
            <person name="Spatafora J.W."/>
        </authorList>
    </citation>
    <scope>NUCLEOTIDE SEQUENCE [LARGE SCALE GENOMIC DNA]</scope>
    <source>
        <strain evidence="6 7">AD002</strain>
    </source>
</reference>
<keyword evidence="3" id="KW-0677">Repeat</keyword>
<dbReference type="EMBL" id="RBNJ01002303">
    <property type="protein sequence ID" value="RUS32125.1"/>
    <property type="molecule type" value="Genomic_DNA"/>
</dbReference>
<dbReference type="SMART" id="SM00368">
    <property type="entry name" value="LRR_RI"/>
    <property type="match status" value="8"/>
</dbReference>
<keyword evidence="2" id="KW-0433">Leucine-rich repeat</keyword>
<feature type="region of interest" description="Disordered" evidence="4">
    <location>
        <begin position="1040"/>
        <end position="1146"/>
    </location>
</feature>
<comment type="caution">
    <text evidence="6">The sequence shown here is derived from an EMBL/GenBank/DDBJ whole genome shotgun (WGS) entry which is preliminary data.</text>
</comment>
<evidence type="ECO:0000256" key="1">
    <source>
        <dbReference type="ARBA" id="ARBA00022468"/>
    </source>
</evidence>
<evidence type="ECO:0000313" key="7">
    <source>
        <dbReference type="Proteomes" id="UP000274822"/>
    </source>
</evidence>
<dbReference type="InterPro" id="IPR027038">
    <property type="entry name" value="RanGap"/>
</dbReference>
<feature type="domain" description="GAT" evidence="5">
    <location>
        <begin position="903"/>
        <end position="1038"/>
    </location>
</feature>
<accession>A0A433QQR7</accession>
<dbReference type="GO" id="GO:0005829">
    <property type="term" value="C:cytosol"/>
    <property type="evidence" value="ECO:0007669"/>
    <property type="project" value="TreeGrafter"/>
</dbReference>
<feature type="compositionally biased region" description="Polar residues" evidence="4">
    <location>
        <begin position="158"/>
        <end position="173"/>
    </location>
</feature>
<feature type="compositionally biased region" description="Basic and acidic residues" evidence="4">
    <location>
        <begin position="1133"/>
        <end position="1146"/>
    </location>
</feature>
<evidence type="ECO:0000256" key="2">
    <source>
        <dbReference type="ARBA" id="ARBA00022614"/>
    </source>
</evidence>
<dbReference type="Gene3D" id="1.20.58.160">
    <property type="match status" value="1"/>
</dbReference>
<evidence type="ECO:0000313" key="6">
    <source>
        <dbReference type="EMBL" id="RUS32125.1"/>
    </source>
</evidence>
<evidence type="ECO:0000256" key="4">
    <source>
        <dbReference type="SAM" id="MobiDB-lite"/>
    </source>
</evidence>
<dbReference type="PANTHER" id="PTHR24113">
    <property type="entry name" value="RAN GTPASE-ACTIVATING PROTEIN 1"/>
    <property type="match status" value="1"/>
</dbReference>
<feature type="region of interest" description="Disordered" evidence="4">
    <location>
        <begin position="870"/>
        <end position="936"/>
    </location>
</feature>
<gene>
    <name evidence="6" type="ORF">BC938DRAFT_476228</name>
</gene>
<organism evidence="6 7">
    <name type="scientific">Jimgerdemannia flammicorona</name>
    <dbReference type="NCBI Taxonomy" id="994334"/>
    <lineage>
        <taxon>Eukaryota</taxon>
        <taxon>Fungi</taxon>
        <taxon>Fungi incertae sedis</taxon>
        <taxon>Mucoromycota</taxon>
        <taxon>Mucoromycotina</taxon>
        <taxon>Endogonomycetes</taxon>
        <taxon>Endogonales</taxon>
        <taxon>Endogonaceae</taxon>
        <taxon>Jimgerdemannia</taxon>
    </lineage>
</organism>
<dbReference type="GO" id="GO:0048471">
    <property type="term" value="C:perinuclear region of cytoplasm"/>
    <property type="evidence" value="ECO:0007669"/>
    <property type="project" value="TreeGrafter"/>
</dbReference>
<keyword evidence="7" id="KW-1185">Reference proteome</keyword>
<dbReference type="GO" id="GO:0043130">
    <property type="term" value="F:ubiquitin binding"/>
    <property type="evidence" value="ECO:0007669"/>
    <property type="project" value="InterPro"/>
</dbReference>
<proteinExistence type="predicted"/>
<feature type="compositionally biased region" description="Gly residues" evidence="4">
    <location>
        <begin position="578"/>
        <end position="587"/>
    </location>
</feature>
<feature type="compositionally biased region" description="Polar residues" evidence="4">
    <location>
        <begin position="921"/>
        <end position="931"/>
    </location>
</feature>
<evidence type="ECO:0000259" key="5">
    <source>
        <dbReference type="PROSITE" id="PS50909"/>
    </source>
</evidence>
<dbReference type="GO" id="GO:0005634">
    <property type="term" value="C:nucleus"/>
    <property type="evidence" value="ECO:0007669"/>
    <property type="project" value="TreeGrafter"/>
</dbReference>
<protein>
    <recommendedName>
        <fullName evidence="5">GAT domain-containing protein</fullName>
    </recommendedName>
</protein>
<sequence length="1281" mass="139912">MLTQQPPPTQEHQSLPPPLRDESEVVSRHRADDDHPTADAEEKLHGNAQSKSAVGPILQPKRRPPPIHTQKPPFTYHPEYIPVKGILKPAPPPPQRTSWFTSLGSLNTRLGNAISNAYPVAPSPTEPKKAPFDATAAAAQRSAVAGSFSTFKKIMNTQVRPSPLSPSNNTFPSRPSLGDPDDDARPLESPLLSPVQSDHPPIEVGADSHQHGGAQPPSPTQLLHPSTLKRVRFSVGKLTTEYYPYAAVATTAAEADSNAEPELVPAEGGVVGDAEANDVTHIDVGEIAPPSTPTTPTTPVAEAESVEENIDLEEVRKVYSAREVMQYYLTACKNREEFPLERLMEIMRSHFRIRLFFLTSTWLISVYPIPIIATDQHKYLICHPSLQHYQGVELLETIDLSNDIIDRKLTEPLADVLTLECGLQRLVLENCGLEDDTLKVLLHSLLVTDSLPHLSLANNKKIKANGFKYIAVYIKKSASLKYLNIANTLPDKKAAQYLSQSLTPSTTTHHSTSLETLILDSCQLKTPLLELLAPGIRRSSLRILSLRNNKINHLGALWIGVILRDYEDADTVTSPGGAASGVGGGPGMTRPGQEEDRLKGRTWKDGLQVLDLRSNEIRTGMQYIAQSLRRNRSLRELKAADCKIDGKGCVAVGDALRYEVGGGLLTSPEAQPVALLRSNTINSILPLELHQRFNQNLDRLDLSRNQLCVPNVDGINAIKTALFQNRSLKELVLAETGLTSEGRLFSSSTFPLFFICSSSFAAIEMPHQTTLTPSTLPALPSGAIALAECLPENKALVRLDLSSNPGIDIAGVMALSVSIKMNHTLTYLDVNVPPNDVELARLSREIVSTCTRNTEGSFRSERRTVDINRIPSQTSSTATLDLSQPRTFTPPPANPPNQRLSLQERLAAATKGAKGQGQTQRPSAASASVSTIRGPEPATPVVAAEIRRELVQSREAVSVLREVLEAENARKTKEENEGRGAKTPPGEVVAELYSQCQRCQAPLLANISRVSDEHLLEDLLAVNDELTSLLQVYEDMYDTSLPPIPDAPSERPSTLADVPPAAAETPVPTTTTPATLPSPGIEISQPTFSIGDDEDDDDNLPLRRPASLTRPLLPPLLADNSLAPQDGAVPRSPLEELRKEKEEEEGVMLRKAKEVVTQELMATDDEENGGVDLFVDAEDEDEGEMNNEVVTPGLLAVEAPVRGRLGSIDASGEELKTQINLYIINRPALSPRCRSWTSSTFRRRRHRRDGPAHKHESDIVKYIEADSRSIASLHQVSHEHL</sequence>
<dbReference type="GO" id="GO:0006913">
    <property type="term" value="P:nucleocytoplasmic transport"/>
    <property type="evidence" value="ECO:0007669"/>
    <property type="project" value="TreeGrafter"/>
</dbReference>
<dbReference type="PROSITE" id="PS50909">
    <property type="entry name" value="GAT"/>
    <property type="match status" value="1"/>
</dbReference>
<dbReference type="GO" id="GO:0035091">
    <property type="term" value="F:phosphatidylinositol binding"/>
    <property type="evidence" value="ECO:0007669"/>
    <property type="project" value="InterPro"/>
</dbReference>
<dbReference type="SUPFAM" id="SSF89009">
    <property type="entry name" value="GAT-like domain"/>
    <property type="match status" value="1"/>
</dbReference>
<keyword evidence="1" id="KW-0343">GTPase activation</keyword>
<dbReference type="Gene3D" id="3.80.10.10">
    <property type="entry name" value="Ribonuclease Inhibitor"/>
    <property type="match status" value="3"/>
</dbReference>
<evidence type="ECO:0000256" key="3">
    <source>
        <dbReference type="ARBA" id="ARBA00022737"/>
    </source>
</evidence>
<dbReference type="SUPFAM" id="SSF52047">
    <property type="entry name" value="RNI-like"/>
    <property type="match status" value="1"/>
</dbReference>